<evidence type="ECO:0000256" key="14">
    <source>
        <dbReference type="ARBA" id="ARBA00041467"/>
    </source>
</evidence>
<feature type="domain" description="Alpha-D-phosphohexomutase C-terminal" evidence="15">
    <location>
        <begin position="512"/>
        <end position="557"/>
    </location>
</feature>
<comment type="catalytic activity">
    <reaction evidence="1">
        <text>alpha-D-glucose 1-phosphate = alpha-D-glucose 6-phosphate</text>
        <dbReference type="Rhea" id="RHEA:23536"/>
        <dbReference type="ChEBI" id="CHEBI:58225"/>
        <dbReference type="ChEBI" id="CHEBI:58601"/>
        <dbReference type="EC" id="5.4.2.2"/>
    </reaction>
</comment>
<dbReference type="InterPro" id="IPR005844">
    <property type="entry name" value="A-D-PHexomutase_a/b/a-I"/>
</dbReference>
<sequence length="577" mass="64558">MTWHQEYERWDQFRHLDDKVKKQLDGLKGDEKALEDHFYKTLEFGTGGIRGEIGPGTNRMNVYTMRKAAKGLADYVSSKGEEAKKRGVVIAYDNRRMSKEFAVEAAETLGANGVKAYVFYELRPTPMLSFAVRHLNTYAGAMITASHNPPEYNGFKAYGEDGCQMVPADADQLIGYVNAVEDELSVETGDQNELLSQGLMQWVLDDVDEAYLQEMKAVIMDQALIDEMGKNLSIVFTPLHGTAQKPMMQAFDMAGFTNIHSVKAQAEPDTEFSTVKSPNPEEHSAFELAIQLGEEVNADLLIATDPDADRIGLAVKNHAGDYQVFNGNQTGGLLLDYLLRKRKEQNRLPENGMVIKTIVTSELGRKIAESFGMNSLDVLTGFKFIGEKIRQYEQTGEHTFLFGYEESYGYLIEPFARDKDAIQPGLLAAEMAAYYKKKGMTLYDALLEMYKTYGYYYEDLISYTFKGKEGSEKINKIMDTFRQNVATGNIDQDVVAVEDYKTGKRKDVLTGAETAIDLPASNVLKMFLSDGSWYCLRPSGTEPKIKFYVGVNGDSHEESTARLAEVKATLIAKAEEV</sequence>
<organism evidence="19 20">
    <name type="scientific">Salisediminibacterium beveridgei</name>
    <dbReference type="NCBI Taxonomy" id="632773"/>
    <lineage>
        <taxon>Bacteria</taxon>
        <taxon>Bacillati</taxon>
        <taxon>Bacillota</taxon>
        <taxon>Bacilli</taxon>
        <taxon>Bacillales</taxon>
        <taxon>Bacillaceae</taxon>
        <taxon>Salisediminibacterium</taxon>
    </lineage>
</organism>
<evidence type="ECO:0000256" key="8">
    <source>
        <dbReference type="ARBA" id="ARBA00022553"/>
    </source>
</evidence>
<dbReference type="OrthoDB" id="9806956at2"/>
<evidence type="ECO:0000256" key="2">
    <source>
        <dbReference type="ARBA" id="ARBA00001946"/>
    </source>
</evidence>
<keyword evidence="7" id="KW-0313">Glucose metabolism</keyword>
<dbReference type="SUPFAM" id="SSF53738">
    <property type="entry name" value="Phosphoglucomutase, first 3 domains"/>
    <property type="match status" value="3"/>
</dbReference>
<dbReference type="InterPro" id="IPR016055">
    <property type="entry name" value="A-D-PHexomutase_a/b/a-I/II/III"/>
</dbReference>
<proteinExistence type="inferred from homology"/>
<dbReference type="PANTHER" id="PTHR45745">
    <property type="entry name" value="PHOSPHOMANNOMUTASE 45A"/>
    <property type="match status" value="1"/>
</dbReference>
<dbReference type="STRING" id="632773.BBEV_1038"/>
<dbReference type="Pfam" id="PF02879">
    <property type="entry name" value="PGM_PMM_II"/>
    <property type="match status" value="1"/>
</dbReference>
<dbReference type="Gene3D" id="3.40.120.10">
    <property type="entry name" value="Alpha-D-Glucose-1,6-Bisphosphate, subunit A, domain 3"/>
    <property type="match status" value="3"/>
</dbReference>
<keyword evidence="8" id="KW-0597">Phosphoprotein</keyword>
<dbReference type="GO" id="GO:0046872">
    <property type="term" value="F:metal ion binding"/>
    <property type="evidence" value="ECO:0007669"/>
    <property type="project" value="UniProtKB-KW"/>
</dbReference>
<protein>
    <recommendedName>
        <fullName evidence="12">Phosphoglucomutase</fullName>
        <ecNumber evidence="6">5.4.2.2</ecNumber>
    </recommendedName>
    <alternativeName>
        <fullName evidence="14">Alpha-phosphoglucomutase</fullName>
    </alternativeName>
    <alternativeName>
        <fullName evidence="13">Glucose phosphomutase</fullName>
    </alternativeName>
</protein>
<evidence type="ECO:0000259" key="15">
    <source>
        <dbReference type="Pfam" id="PF00408"/>
    </source>
</evidence>
<dbReference type="EC" id="5.4.2.2" evidence="6"/>
<evidence type="ECO:0000256" key="12">
    <source>
        <dbReference type="ARBA" id="ARBA00039995"/>
    </source>
</evidence>
<dbReference type="RefSeq" id="WP_069364502.1">
    <property type="nucleotide sequence ID" value="NZ_CP012502.1"/>
</dbReference>
<feature type="domain" description="Alpha-D-phosphohexomutase alpha/beta/alpha" evidence="17">
    <location>
        <begin position="210"/>
        <end position="316"/>
    </location>
</feature>
<evidence type="ECO:0000256" key="6">
    <source>
        <dbReference type="ARBA" id="ARBA00012728"/>
    </source>
</evidence>
<dbReference type="InterPro" id="IPR005846">
    <property type="entry name" value="A-D-PHexomutase_a/b/a-III"/>
</dbReference>
<dbReference type="PATRIC" id="fig|632773.3.peg.1101"/>
<dbReference type="InterPro" id="IPR005841">
    <property type="entry name" value="Alpha-D-phosphohexomutase_SF"/>
</dbReference>
<dbReference type="GO" id="GO:0006166">
    <property type="term" value="P:purine ribonucleoside salvage"/>
    <property type="evidence" value="ECO:0007669"/>
    <property type="project" value="TreeGrafter"/>
</dbReference>
<comment type="similarity">
    <text evidence="5">Belongs to the phosphohexose mutase family.</text>
</comment>
<dbReference type="KEGG" id="bbev:BBEV_1038"/>
<feature type="domain" description="Alpha-D-phosphohexomutase alpha/beta/alpha" evidence="16">
    <location>
        <begin position="43"/>
        <end position="179"/>
    </location>
</feature>
<dbReference type="GO" id="GO:0006006">
    <property type="term" value="P:glucose metabolic process"/>
    <property type="evidence" value="ECO:0007669"/>
    <property type="project" value="UniProtKB-KW"/>
</dbReference>
<dbReference type="Proteomes" id="UP000094463">
    <property type="component" value="Chromosome"/>
</dbReference>
<evidence type="ECO:0000313" key="20">
    <source>
        <dbReference type="Proteomes" id="UP000094463"/>
    </source>
</evidence>
<gene>
    <name evidence="19" type="primary">pgcA</name>
    <name evidence="19" type="ORF">BBEV_1038</name>
</gene>
<name>A0A1D7QTU4_9BACI</name>
<keyword evidence="11 19" id="KW-0413">Isomerase</keyword>
<comment type="pathway">
    <text evidence="4">Lipid metabolism.</text>
</comment>
<evidence type="ECO:0000256" key="1">
    <source>
        <dbReference type="ARBA" id="ARBA00000443"/>
    </source>
</evidence>
<keyword evidence="7" id="KW-0119">Carbohydrate metabolism</keyword>
<keyword evidence="20" id="KW-1185">Reference proteome</keyword>
<dbReference type="Gene3D" id="3.30.310.50">
    <property type="entry name" value="Alpha-D-phosphohexomutase, C-terminal domain"/>
    <property type="match status" value="1"/>
</dbReference>
<keyword evidence="9" id="KW-0479">Metal-binding</keyword>
<evidence type="ECO:0000259" key="17">
    <source>
        <dbReference type="Pfam" id="PF02879"/>
    </source>
</evidence>
<dbReference type="PANTHER" id="PTHR45745:SF1">
    <property type="entry name" value="PHOSPHOGLUCOMUTASE 2B-RELATED"/>
    <property type="match status" value="1"/>
</dbReference>
<dbReference type="InterPro" id="IPR036900">
    <property type="entry name" value="A-D-PHexomutase_C_sf"/>
</dbReference>
<comment type="cofactor">
    <cofactor evidence="2">
        <name>Mg(2+)</name>
        <dbReference type="ChEBI" id="CHEBI:18420"/>
    </cofactor>
</comment>
<evidence type="ECO:0000256" key="5">
    <source>
        <dbReference type="ARBA" id="ARBA00010231"/>
    </source>
</evidence>
<dbReference type="Pfam" id="PF02878">
    <property type="entry name" value="PGM_PMM_I"/>
    <property type="match status" value="1"/>
</dbReference>
<dbReference type="Pfam" id="PF00408">
    <property type="entry name" value="PGM_PMM_IV"/>
    <property type="match status" value="1"/>
</dbReference>
<dbReference type="AlphaFoldDB" id="A0A1D7QTU4"/>
<dbReference type="Pfam" id="PF02880">
    <property type="entry name" value="PGM_PMM_III"/>
    <property type="match status" value="1"/>
</dbReference>
<dbReference type="GO" id="GO:0004614">
    <property type="term" value="F:phosphoglucomutase activity"/>
    <property type="evidence" value="ECO:0007669"/>
    <property type="project" value="UniProtKB-EC"/>
</dbReference>
<keyword evidence="10" id="KW-0460">Magnesium</keyword>
<dbReference type="SUPFAM" id="SSF55957">
    <property type="entry name" value="Phosphoglucomutase, C-terminal domain"/>
    <property type="match status" value="1"/>
</dbReference>
<evidence type="ECO:0000256" key="11">
    <source>
        <dbReference type="ARBA" id="ARBA00023235"/>
    </source>
</evidence>
<evidence type="ECO:0000259" key="18">
    <source>
        <dbReference type="Pfam" id="PF02880"/>
    </source>
</evidence>
<evidence type="ECO:0000256" key="9">
    <source>
        <dbReference type="ARBA" id="ARBA00022723"/>
    </source>
</evidence>
<accession>A0A1D7QTU4</accession>
<dbReference type="GO" id="GO:0008973">
    <property type="term" value="F:phosphopentomutase activity"/>
    <property type="evidence" value="ECO:0007669"/>
    <property type="project" value="TreeGrafter"/>
</dbReference>
<dbReference type="InterPro" id="IPR005843">
    <property type="entry name" value="A-D-PHexomutase_C"/>
</dbReference>
<reference evidence="19 20" key="1">
    <citation type="submission" date="2015-08" db="EMBL/GenBank/DDBJ databases">
        <title>The complete genome sequence of Bacillus beveridgei MLTeJB.</title>
        <authorList>
            <person name="Hanson T.E."/>
            <person name="Mesa C."/>
            <person name="Basesman S.M."/>
            <person name="Oremland R.S."/>
        </authorList>
    </citation>
    <scope>NUCLEOTIDE SEQUENCE [LARGE SCALE GENOMIC DNA]</scope>
    <source>
        <strain evidence="19 20">MLTeJB</strain>
    </source>
</reference>
<evidence type="ECO:0000256" key="10">
    <source>
        <dbReference type="ARBA" id="ARBA00022842"/>
    </source>
</evidence>
<dbReference type="CDD" id="cd05799">
    <property type="entry name" value="PGM2"/>
    <property type="match status" value="1"/>
</dbReference>
<dbReference type="InterPro" id="IPR005845">
    <property type="entry name" value="A-D-PHexomutase_a/b/a-II"/>
</dbReference>
<evidence type="ECO:0000256" key="3">
    <source>
        <dbReference type="ARBA" id="ARBA00005164"/>
    </source>
</evidence>
<evidence type="ECO:0000259" key="16">
    <source>
        <dbReference type="Pfam" id="PF02878"/>
    </source>
</evidence>
<evidence type="ECO:0000313" key="19">
    <source>
        <dbReference type="EMBL" id="AOM82407.1"/>
    </source>
</evidence>
<dbReference type="PRINTS" id="PR00509">
    <property type="entry name" value="PGMPMM"/>
</dbReference>
<evidence type="ECO:0000256" key="13">
    <source>
        <dbReference type="ARBA" id="ARBA00041398"/>
    </source>
</evidence>
<feature type="domain" description="Alpha-D-phosphohexomutase alpha/beta/alpha" evidence="18">
    <location>
        <begin position="326"/>
        <end position="449"/>
    </location>
</feature>
<dbReference type="EMBL" id="CP012502">
    <property type="protein sequence ID" value="AOM82407.1"/>
    <property type="molecule type" value="Genomic_DNA"/>
</dbReference>
<comment type="pathway">
    <text evidence="3">Glycolipid metabolism; diglucosyl-diacylglycerol biosynthesis.</text>
</comment>
<evidence type="ECO:0000256" key="7">
    <source>
        <dbReference type="ARBA" id="ARBA00022526"/>
    </source>
</evidence>
<evidence type="ECO:0000256" key="4">
    <source>
        <dbReference type="ARBA" id="ARBA00005189"/>
    </source>
</evidence>